<evidence type="ECO:0000256" key="4">
    <source>
        <dbReference type="SAM" id="SignalP"/>
    </source>
</evidence>
<comment type="caution">
    <text evidence="6">The sequence shown here is derived from an EMBL/GenBank/DDBJ whole genome shotgun (WGS) entry which is preliminary data.</text>
</comment>
<evidence type="ECO:0000313" key="7">
    <source>
        <dbReference type="Proteomes" id="UP001154420"/>
    </source>
</evidence>
<dbReference type="PANTHER" id="PTHR30404">
    <property type="entry name" value="N-ACETYLMURAMOYL-L-ALANINE AMIDASE"/>
    <property type="match status" value="1"/>
</dbReference>
<dbReference type="OrthoDB" id="2051435at2"/>
<evidence type="ECO:0000256" key="2">
    <source>
        <dbReference type="SAM" id="MobiDB-lite"/>
    </source>
</evidence>
<evidence type="ECO:0000313" key="6">
    <source>
        <dbReference type="EMBL" id="NBJ91482.1"/>
    </source>
</evidence>
<feature type="signal peptide" evidence="4">
    <location>
        <begin position="1"/>
        <end position="32"/>
    </location>
</feature>
<dbReference type="PANTHER" id="PTHR30404:SF0">
    <property type="entry name" value="N-ACETYLMURAMOYL-L-ALANINE AMIDASE AMIC"/>
    <property type="match status" value="1"/>
</dbReference>
<keyword evidence="4" id="KW-0732">Signal</keyword>
<dbReference type="GO" id="GO:0030288">
    <property type="term" value="C:outer membrane-bounded periplasmic space"/>
    <property type="evidence" value="ECO:0007669"/>
    <property type="project" value="TreeGrafter"/>
</dbReference>
<dbReference type="AlphaFoldDB" id="A0A9X5GRW1"/>
<gene>
    <name evidence="6" type="ORF">D5281_02490</name>
</gene>
<feature type="transmembrane region" description="Helical" evidence="3">
    <location>
        <begin position="426"/>
        <end position="447"/>
    </location>
</feature>
<dbReference type="CDD" id="cd02696">
    <property type="entry name" value="MurNAc-LAA"/>
    <property type="match status" value="1"/>
</dbReference>
<dbReference type="GO" id="GO:0008745">
    <property type="term" value="F:N-acetylmuramoyl-L-alanine amidase activity"/>
    <property type="evidence" value="ECO:0007669"/>
    <property type="project" value="InterPro"/>
</dbReference>
<dbReference type="SMART" id="SM00646">
    <property type="entry name" value="Ami_3"/>
    <property type="match status" value="1"/>
</dbReference>
<dbReference type="InterPro" id="IPR002508">
    <property type="entry name" value="MurNAc-LAA_cat"/>
</dbReference>
<dbReference type="Pfam" id="PF01520">
    <property type="entry name" value="Amidase_3"/>
    <property type="match status" value="1"/>
</dbReference>
<keyword evidence="7" id="KW-1185">Reference proteome</keyword>
<keyword evidence="3" id="KW-0472">Membrane</keyword>
<dbReference type="Gene3D" id="3.40.630.40">
    <property type="entry name" value="Zn-dependent exopeptidases"/>
    <property type="match status" value="1"/>
</dbReference>
<feature type="domain" description="MurNAc-LAA" evidence="5">
    <location>
        <begin position="99"/>
        <end position="216"/>
    </location>
</feature>
<keyword evidence="3" id="KW-1133">Transmembrane helix</keyword>
<evidence type="ECO:0000259" key="5">
    <source>
        <dbReference type="SMART" id="SM00646"/>
    </source>
</evidence>
<protein>
    <recommendedName>
        <fullName evidence="5">MurNAc-LAA domain-containing protein</fullName>
    </recommendedName>
</protein>
<dbReference type="Proteomes" id="UP001154420">
    <property type="component" value="Unassembled WGS sequence"/>
</dbReference>
<evidence type="ECO:0000256" key="1">
    <source>
        <dbReference type="ARBA" id="ARBA00022801"/>
    </source>
</evidence>
<accession>A0A9X5GRW1</accession>
<dbReference type="InterPro" id="IPR050695">
    <property type="entry name" value="N-acetylmuramoyl_amidase_3"/>
</dbReference>
<dbReference type="RefSeq" id="WP_160558568.1">
    <property type="nucleotide sequence ID" value="NZ_QZDT01000002.1"/>
</dbReference>
<sequence length="453" mass="51371">MKKKSRKKIICLIGAALVLCMGFGFFHITAAAQPQRPLVIVIDPGHGGENEGAKYDGYMEKEMTMVVARAMKEELEKYDGVEVYLTRQGDEDVSIKDRAAFAGEKNADFLFCLHFNSSVHHSLFGTEAWVPAEGAYYAKGYSFAQIELQELVGIGLYSRGIKTRLNDRGENYYGILRYCTYEKVPSVLIEHCHLDNEKDKKFYQQGRGQLEELGRLDATAAAKYFRLKSEILGIDYGDYPVPETNIPKDIVRPDKTEPDLCEIEAGAVDKSTGQVDVHIEAEDKDSYILYYCYSTDGGNTYFPLEEWPRPEGWNQSSKNHDFQITVPLDEETELRVAVYNGFDLLTESNIVTIEPVINKELEAQKIAYEKALAVLQKEMPEKFPWSGQLTHRSNDNEEPPDENLTDGAFINSEEDNRDRESRVNAMLVYNVIAGIMICIILLSFFMAKMITSR</sequence>
<organism evidence="6 7">
    <name type="scientific">Parablautia muri</name>
    <dbReference type="NCBI Taxonomy" id="2320879"/>
    <lineage>
        <taxon>Bacteria</taxon>
        <taxon>Bacillati</taxon>
        <taxon>Bacillota</taxon>
        <taxon>Clostridia</taxon>
        <taxon>Lachnospirales</taxon>
        <taxon>Lachnospiraceae</taxon>
        <taxon>Parablautia</taxon>
    </lineage>
</organism>
<feature type="chain" id="PRO_5040953036" description="MurNAc-LAA domain-containing protein" evidence="4">
    <location>
        <begin position="33"/>
        <end position="453"/>
    </location>
</feature>
<evidence type="ECO:0000256" key="3">
    <source>
        <dbReference type="SAM" id="Phobius"/>
    </source>
</evidence>
<dbReference type="EMBL" id="QZDT01000002">
    <property type="protein sequence ID" value="NBJ91482.1"/>
    <property type="molecule type" value="Genomic_DNA"/>
</dbReference>
<keyword evidence="3" id="KW-0812">Transmembrane</keyword>
<proteinExistence type="predicted"/>
<keyword evidence="1" id="KW-0378">Hydrolase</keyword>
<dbReference type="SUPFAM" id="SSF53187">
    <property type="entry name" value="Zn-dependent exopeptidases"/>
    <property type="match status" value="1"/>
</dbReference>
<dbReference type="GO" id="GO:0009253">
    <property type="term" value="P:peptidoglycan catabolic process"/>
    <property type="evidence" value="ECO:0007669"/>
    <property type="project" value="InterPro"/>
</dbReference>
<feature type="region of interest" description="Disordered" evidence="2">
    <location>
        <begin position="385"/>
        <end position="415"/>
    </location>
</feature>
<reference evidence="6" key="1">
    <citation type="submission" date="2018-09" db="EMBL/GenBank/DDBJ databases">
        <title>Murine metabolic-syndrome-specific gut microbial biobank.</title>
        <authorList>
            <person name="Liu C."/>
        </authorList>
    </citation>
    <scope>NUCLEOTIDE SEQUENCE</scope>
    <source>
        <strain evidence="6">D42-62</strain>
    </source>
</reference>
<name>A0A9X5GRW1_9FIRM</name>